<reference evidence="2" key="1">
    <citation type="submission" date="2022-11" db="EMBL/GenBank/DDBJ databases">
        <authorList>
            <person name="Morgan W.R."/>
            <person name="Tartar A."/>
        </authorList>
    </citation>
    <scope>NUCLEOTIDE SEQUENCE</scope>
    <source>
        <strain evidence="2">ARSEF 373</strain>
    </source>
</reference>
<evidence type="ECO:0008006" key="4">
    <source>
        <dbReference type="Google" id="ProtNLM"/>
    </source>
</evidence>
<keyword evidence="3" id="KW-1185">Reference proteome</keyword>
<reference evidence="2" key="2">
    <citation type="journal article" date="2023" name="Microbiol Resour">
        <title>Decontamination and Annotation of the Draft Genome Sequence of the Oomycete Lagenidium giganteum ARSEF 373.</title>
        <authorList>
            <person name="Morgan W.R."/>
            <person name="Tartar A."/>
        </authorList>
    </citation>
    <scope>NUCLEOTIDE SEQUENCE</scope>
    <source>
        <strain evidence="2">ARSEF 373</strain>
    </source>
</reference>
<keyword evidence="1" id="KW-0175">Coiled coil</keyword>
<dbReference type="EMBL" id="DAKRPA010000055">
    <property type="protein sequence ID" value="DBA00974.1"/>
    <property type="molecule type" value="Genomic_DNA"/>
</dbReference>
<evidence type="ECO:0000256" key="1">
    <source>
        <dbReference type="SAM" id="Coils"/>
    </source>
</evidence>
<accession>A0AAV2Z6G0</accession>
<dbReference type="Proteomes" id="UP001146120">
    <property type="component" value="Unassembled WGS sequence"/>
</dbReference>
<feature type="coiled-coil region" evidence="1">
    <location>
        <begin position="54"/>
        <end position="88"/>
    </location>
</feature>
<protein>
    <recommendedName>
        <fullName evidence="4">BZIP domain-containing protein</fullName>
    </recommendedName>
</protein>
<name>A0AAV2Z6G0_9STRA</name>
<dbReference type="AlphaFoldDB" id="A0AAV2Z6G0"/>
<evidence type="ECO:0000313" key="2">
    <source>
        <dbReference type="EMBL" id="DBA00974.1"/>
    </source>
</evidence>
<evidence type="ECO:0000313" key="3">
    <source>
        <dbReference type="Proteomes" id="UP001146120"/>
    </source>
</evidence>
<proteinExistence type="predicted"/>
<gene>
    <name evidence="2" type="ORF">N0F65_006235</name>
</gene>
<organism evidence="2 3">
    <name type="scientific">Lagenidium giganteum</name>
    <dbReference type="NCBI Taxonomy" id="4803"/>
    <lineage>
        <taxon>Eukaryota</taxon>
        <taxon>Sar</taxon>
        <taxon>Stramenopiles</taxon>
        <taxon>Oomycota</taxon>
        <taxon>Peronosporomycetes</taxon>
        <taxon>Pythiales</taxon>
        <taxon>Pythiaceae</taxon>
    </lineage>
</organism>
<comment type="caution">
    <text evidence="2">The sequence shown here is derived from an EMBL/GenBank/DDBJ whole genome shotgun (WGS) entry which is preliminary data.</text>
</comment>
<sequence length="334" mass="37988">MAVDIDCSLDRDAAHTWWPNEFFAIQGTPASNGTANADFADESARTARRRQQLIECARRNRTKKKREREQLVEQVKELSDNVETLRIVMQARDKQSTSSTWQEQTLVERRKLAQAMHDNASLRGALFRLCGYVHELRSVFSSAPTRGGIFSLLEMLHSYTHLGRNNIERQRRLSQVCSDAQLGMMQQVICRETEQFDCRKSVITTRNWSTADRFGSNHCGLLLVDGSDLSAVFEAVRESVKMAAQAWPHHHQSMCVLEPISATSDELYYGRATVHYRHEHAARGDEGEVIIASDTIYCSRLMPTYGIILIDFVDADDLLPATDRCHFRRDHVGG</sequence>